<name>A0AA38MPT4_9CUCU</name>
<reference evidence="1" key="1">
    <citation type="journal article" date="2023" name="G3 (Bethesda)">
        <title>Whole genome assemblies of Zophobas morio and Tenebrio molitor.</title>
        <authorList>
            <person name="Kaur S."/>
            <person name="Stinson S.A."/>
            <person name="diCenzo G.C."/>
        </authorList>
    </citation>
    <scope>NUCLEOTIDE SEQUENCE</scope>
    <source>
        <strain evidence="1">QUZm001</strain>
    </source>
</reference>
<protein>
    <submittedName>
        <fullName evidence="1">Uncharacterized protein</fullName>
    </submittedName>
</protein>
<accession>A0AA38MPT4</accession>
<keyword evidence="2" id="KW-1185">Reference proteome</keyword>
<gene>
    <name evidence="1" type="ORF">Zmor_008478</name>
</gene>
<evidence type="ECO:0000313" key="1">
    <source>
        <dbReference type="EMBL" id="KAJ3664296.1"/>
    </source>
</evidence>
<organism evidence="1 2">
    <name type="scientific">Zophobas morio</name>
    <dbReference type="NCBI Taxonomy" id="2755281"/>
    <lineage>
        <taxon>Eukaryota</taxon>
        <taxon>Metazoa</taxon>
        <taxon>Ecdysozoa</taxon>
        <taxon>Arthropoda</taxon>
        <taxon>Hexapoda</taxon>
        <taxon>Insecta</taxon>
        <taxon>Pterygota</taxon>
        <taxon>Neoptera</taxon>
        <taxon>Endopterygota</taxon>
        <taxon>Coleoptera</taxon>
        <taxon>Polyphaga</taxon>
        <taxon>Cucujiformia</taxon>
        <taxon>Tenebrionidae</taxon>
        <taxon>Zophobas</taxon>
    </lineage>
</organism>
<dbReference type="AlphaFoldDB" id="A0AA38MPT4"/>
<dbReference type="EMBL" id="JALNTZ010000002">
    <property type="protein sequence ID" value="KAJ3664296.1"/>
    <property type="molecule type" value="Genomic_DNA"/>
</dbReference>
<sequence length="117" mass="12965">MLEIRSVPHGTPTGPLLFSYTASDPLPLGPHKSPKIPKYILTWIWLRTGGLQPFVRSRGVVTYRQGLIIVRIAIDISGPAKGRTRPSRRRRFVGAVRRRVGADPGESGRAFVRGVHC</sequence>
<evidence type="ECO:0000313" key="2">
    <source>
        <dbReference type="Proteomes" id="UP001168821"/>
    </source>
</evidence>
<comment type="caution">
    <text evidence="1">The sequence shown here is derived from an EMBL/GenBank/DDBJ whole genome shotgun (WGS) entry which is preliminary data.</text>
</comment>
<proteinExistence type="predicted"/>
<dbReference type="Proteomes" id="UP001168821">
    <property type="component" value="Unassembled WGS sequence"/>
</dbReference>